<feature type="region of interest" description="Disordered" evidence="1">
    <location>
        <begin position="1"/>
        <end position="24"/>
    </location>
</feature>
<dbReference type="Gene3D" id="1.10.533.10">
    <property type="entry name" value="Death Domain, Fas"/>
    <property type="match status" value="1"/>
</dbReference>
<dbReference type="EMBL" id="EAAA01002488">
    <property type="status" value="NOT_ANNOTATED_CDS"/>
    <property type="molecule type" value="Genomic_DNA"/>
</dbReference>
<organism evidence="2 3">
    <name type="scientific">Ciona intestinalis</name>
    <name type="common">Transparent sea squirt</name>
    <name type="synonym">Ascidia intestinalis</name>
    <dbReference type="NCBI Taxonomy" id="7719"/>
    <lineage>
        <taxon>Eukaryota</taxon>
        <taxon>Metazoa</taxon>
        <taxon>Chordata</taxon>
        <taxon>Tunicata</taxon>
        <taxon>Ascidiacea</taxon>
        <taxon>Phlebobranchia</taxon>
        <taxon>Cionidae</taxon>
        <taxon>Ciona</taxon>
    </lineage>
</organism>
<reference evidence="3" key="1">
    <citation type="journal article" date="2002" name="Science">
        <title>The draft genome of Ciona intestinalis: insights into chordate and vertebrate origins.</title>
        <authorList>
            <person name="Dehal P."/>
            <person name="Satou Y."/>
            <person name="Campbell R.K."/>
            <person name="Chapman J."/>
            <person name="Degnan B."/>
            <person name="De Tomaso A."/>
            <person name="Davidson B."/>
            <person name="Di Gregorio A."/>
            <person name="Gelpke M."/>
            <person name="Goodstein D.M."/>
            <person name="Harafuji N."/>
            <person name="Hastings K.E."/>
            <person name="Ho I."/>
            <person name="Hotta K."/>
            <person name="Huang W."/>
            <person name="Kawashima T."/>
            <person name="Lemaire P."/>
            <person name="Martinez D."/>
            <person name="Meinertzhagen I.A."/>
            <person name="Necula S."/>
            <person name="Nonaka M."/>
            <person name="Putnam N."/>
            <person name="Rash S."/>
            <person name="Saiga H."/>
            <person name="Satake M."/>
            <person name="Terry A."/>
            <person name="Yamada L."/>
            <person name="Wang H.G."/>
            <person name="Awazu S."/>
            <person name="Azumi K."/>
            <person name="Boore J."/>
            <person name="Branno M."/>
            <person name="Chin-Bow S."/>
            <person name="DeSantis R."/>
            <person name="Doyle S."/>
            <person name="Francino P."/>
            <person name="Keys D.N."/>
            <person name="Haga S."/>
            <person name="Hayashi H."/>
            <person name="Hino K."/>
            <person name="Imai K.S."/>
            <person name="Inaba K."/>
            <person name="Kano S."/>
            <person name="Kobayashi K."/>
            <person name="Kobayashi M."/>
            <person name="Lee B.I."/>
            <person name="Makabe K.W."/>
            <person name="Manohar C."/>
            <person name="Matassi G."/>
            <person name="Medina M."/>
            <person name="Mochizuki Y."/>
            <person name="Mount S."/>
            <person name="Morishita T."/>
            <person name="Miura S."/>
            <person name="Nakayama A."/>
            <person name="Nishizaka S."/>
            <person name="Nomoto H."/>
            <person name="Ohta F."/>
            <person name="Oishi K."/>
            <person name="Rigoutsos I."/>
            <person name="Sano M."/>
            <person name="Sasaki A."/>
            <person name="Sasakura Y."/>
            <person name="Shoguchi E."/>
            <person name="Shin-i T."/>
            <person name="Spagnuolo A."/>
            <person name="Stainier D."/>
            <person name="Suzuki M.M."/>
            <person name="Tassy O."/>
            <person name="Takatori N."/>
            <person name="Tokuoka M."/>
            <person name="Yagi K."/>
            <person name="Yoshizaki F."/>
            <person name="Wada S."/>
            <person name="Zhang C."/>
            <person name="Hyatt P.D."/>
            <person name="Larimer F."/>
            <person name="Detter C."/>
            <person name="Doggett N."/>
            <person name="Glavina T."/>
            <person name="Hawkins T."/>
            <person name="Richardson P."/>
            <person name="Lucas S."/>
            <person name="Kohara Y."/>
            <person name="Levine M."/>
            <person name="Satoh N."/>
            <person name="Rokhsar D.S."/>
        </authorList>
    </citation>
    <scope>NUCLEOTIDE SEQUENCE [LARGE SCALE GENOMIC DNA]</scope>
</reference>
<reference evidence="2" key="3">
    <citation type="submission" date="2025-08" db="UniProtKB">
        <authorList>
            <consortium name="Ensembl"/>
        </authorList>
    </citation>
    <scope>IDENTIFICATION</scope>
</reference>
<protein>
    <submittedName>
        <fullName evidence="2">Uncharacterized protein</fullName>
    </submittedName>
</protein>
<dbReference type="AlphaFoldDB" id="F6Z2C9"/>
<reference evidence="2" key="2">
    <citation type="journal article" date="2008" name="Genome Biol.">
        <title>Improved genome assembly and evidence-based global gene model set for the chordate Ciona intestinalis: new insight into intron and operon populations.</title>
        <authorList>
            <person name="Satou Y."/>
            <person name="Mineta K."/>
            <person name="Ogasawara M."/>
            <person name="Sasakura Y."/>
            <person name="Shoguchi E."/>
            <person name="Ueno K."/>
            <person name="Yamada L."/>
            <person name="Matsumoto J."/>
            <person name="Wasserscheid J."/>
            <person name="Dewar K."/>
            <person name="Wiley G.B."/>
            <person name="Macmil S.L."/>
            <person name="Roe B.A."/>
            <person name="Zeller R.W."/>
            <person name="Hastings K.E."/>
            <person name="Lemaire P."/>
            <person name="Lindquist E."/>
            <person name="Endo T."/>
            <person name="Hotta K."/>
            <person name="Inaba K."/>
        </authorList>
    </citation>
    <scope>NUCLEOTIDE SEQUENCE [LARGE SCALE GENOMIC DNA]</scope>
    <source>
        <strain evidence="2">wild type</strain>
    </source>
</reference>
<dbReference type="Ensembl" id="ENSCINT00000022717.2">
    <property type="protein sequence ID" value="ENSCINP00000022471.2"/>
    <property type="gene ID" value="ENSCING00000011864.2"/>
</dbReference>
<evidence type="ECO:0000313" key="2">
    <source>
        <dbReference type="Ensembl" id="ENSCINP00000022471.2"/>
    </source>
</evidence>
<sequence length="233" mass="26457">MAELNEIREEPAGPSVATAEQQPTSRVTTLEELLQRVASLLDEDNLRRLCNHYGYCTENRSFGTALELFQFLEEGNLWGCGKEQEKIKVLINRMKELGRHDIVGIIQTFNHQENTVAVRNVEPSSLIRVKVETTGQCQLQVNASGEYIVLLEDHVFNLATAIFRQFDVRRLLAIGGSVMVICYGLYKLGYNALSFSLGCVTFDITTELDKEHTVRRRLENGTFLQELREEVSD</sequence>
<dbReference type="InterPro" id="IPR011029">
    <property type="entry name" value="DEATH-like_dom_sf"/>
</dbReference>
<proteinExistence type="predicted"/>
<reference evidence="2" key="4">
    <citation type="submission" date="2025-09" db="UniProtKB">
        <authorList>
            <consortium name="Ensembl"/>
        </authorList>
    </citation>
    <scope>IDENTIFICATION</scope>
</reference>
<keyword evidence="3" id="KW-1185">Reference proteome</keyword>
<name>F6Z2C9_CIOIN</name>
<dbReference type="Proteomes" id="UP000008144">
    <property type="component" value="Chromosome 7"/>
</dbReference>
<feature type="compositionally biased region" description="Basic and acidic residues" evidence="1">
    <location>
        <begin position="1"/>
        <end position="11"/>
    </location>
</feature>
<accession>F6Z2C9</accession>
<dbReference type="GeneTree" id="ENSGT00660000096578"/>
<evidence type="ECO:0000256" key="1">
    <source>
        <dbReference type="SAM" id="MobiDB-lite"/>
    </source>
</evidence>
<dbReference type="InParanoid" id="F6Z2C9"/>
<evidence type="ECO:0000313" key="3">
    <source>
        <dbReference type="Proteomes" id="UP000008144"/>
    </source>
</evidence>
<dbReference type="HOGENOM" id="CLU_1192209_0_0_1"/>